<dbReference type="InterPro" id="IPR038375">
    <property type="entry name" value="NDUFAF7_sf"/>
</dbReference>
<dbReference type="RefSeq" id="WP_307472985.1">
    <property type="nucleotide sequence ID" value="NZ_JAUSUB010000004.1"/>
</dbReference>
<keyword evidence="1 3" id="KW-0489">Methyltransferase</keyword>
<dbReference type="PANTHER" id="PTHR12049:SF7">
    <property type="entry name" value="PROTEIN ARGININE METHYLTRANSFERASE NDUFAF7, MITOCHONDRIAL"/>
    <property type="match status" value="1"/>
</dbReference>
<dbReference type="GO" id="GO:0032259">
    <property type="term" value="P:methylation"/>
    <property type="evidence" value="ECO:0007669"/>
    <property type="project" value="UniProtKB-KW"/>
</dbReference>
<keyword evidence="2" id="KW-0808">Transferase</keyword>
<evidence type="ECO:0000256" key="1">
    <source>
        <dbReference type="ARBA" id="ARBA00022603"/>
    </source>
</evidence>
<dbReference type="SUPFAM" id="SSF53335">
    <property type="entry name" value="S-adenosyl-L-methionine-dependent methyltransferases"/>
    <property type="match status" value="1"/>
</dbReference>
<proteinExistence type="predicted"/>
<dbReference type="Proteomes" id="UP001238088">
    <property type="component" value="Unassembled WGS sequence"/>
</dbReference>
<evidence type="ECO:0000256" key="2">
    <source>
        <dbReference type="ARBA" id="ARBA00022679"/>
    </source>
</evidence>
<evidence type="ECO:0000313" key="3">
    <source>
        <dbReference type="EMBL" id="MDQ0269431.1"/>
    </source>
</evidence>
<dbReference type="GO" id="GO:0008168">
    <property type="term" value="F:methyltransferase activity"/>
    <property type="evidence" value="ECO:0007669"/>
    <property type="project" value="UniProtKB-KW"/>
</dbReference>
<reference evidence="3 4" key="1">
    <citation type="submission" date="2023-07" db="EMBL/GenBank/DDBJ databases">
        <title>Genomic Encyclopedia of Type Strains, Phase IV (KMG-IV): sequencing the most valuable type-strain genomes for metagenomic binning, comparative biology and taxonomic classification.</title>
        <authorList>
            <person name="Goeker M."/>
        </authorList>
    </citation>
    <scope>NUCLEOTIDE SEQUENCE [LARGE SCALE GENOMIC DNA]</scope>
    <source>
        <strain evidence="3 4">DSM 23494</strain>
    </source>
</reference>
<dbReference type="Gene3D" id="3.40.50.12710">
    <property type="match status" value="1"/>
</dbReference>
<protein>
    <submittedName>
        <fullName evidence="3">SAM-dependent MidA family methyltransferase</fullName>
    </submittedName>
</protein>
<dbReference type="InterPro" id="IPR029063">
    <property type="entry name" value="SAM-dependent_MTases_sf"/>
</dbReference>
<dbReference type="InterPro" id="IPR003788">
    <property type="entry name" value="NDUFAF7"/>
</dbReference>
<name>A0ABU0ADV7_9BACI</name>
<sequence>MLKFLQEYINVNKEKMIDFADFMSQALYHPIYGYYMRSDEKIGAKGDFITSSNIADIYGRIVAKWYQREAEEHNLPASVCEIGAGNGRFAKAFIEEWNAISNKTLYYYLIDESKDHRKLQSQLLPQTEHIQQMNQLEELSSFSGLIFSNELFDAFPVHVIERVDGELVEVMVAFDNGKLIEKKMPVKNVRMINFLKQSSIHLVDGQRIEIPLEMEPMLIRMAGVLERGFILTVDYGYSDQEWQEPARKNGSLRGYRKHQMISDVLQYPGEMDLTSHVHFDSLIRIGETAGLSFVKKWRQDEFLLDAGILEELTNHADIDPFSEASKRNRAIRSLLMTSGISQTFHVILQQKQ</sequence>
<dbReference type="PANTHER" id="PTHR12049">
    <property type="entry name" value="PROTEIN ARGININE METHYLTRANSFERASE NDUFAF7, MITOCHONDRIAL"/>
    <property type="match status" value="1"/>
</dbReference>
<accession>A0ABU0ADV7</accession>
<dbReference type="Pfam" id="PF02636">
    <property type="entry name" value="Methyltransf_28"/>
    <property type="match status" value="1"/>
</dbReference>
<dbReference type="EMBL" id="JAUSUB010000004">
    <property type="protein sequence ID" value="MDQ0269431.1"/>
    <property type="molecule type" value="Genomic_DNA"/>
</dbReference>
<organism evidence="3 4">
    <name type="scientific">Cytobacillus purgationiresistens</name>
    <dbReference type="NCBI Taxonomy" id="863449"/>
    <lineage>
        <taxon>Bacteria</taxon>
        <taxon>Bacillati</taxon>
        <taxon>Bacillota</taxon>
        <taxon>Bacilli</taxon>
        <taxon>Bacillales</taxon>
        <taxon>Bacillaceae</taxon>
        <taxon>Cytobacillus</taxon>
    </lineage>
</organism>
<gene>
    <name evidence="3" type="ORF">J2S17_001302</name>
</gene>
<evidence type="ECO:0000313" key="4">
    <source>
        <dbReference type="Proteomes" id="UP001238088"/>
    </source>
</evidence>
<keyword evidence="4" id="KW-1185">Reference proteome</keyword>
<comment type="caution">
    <text evidence="3">The sequence shown here is derived from an EMBL/GenBank/DDBJ whole genome shotgun (WGS) entry which is preliminary data.</text>
</comment>